<gene>
    <name evidence="2" type="ORF">HELGO_WM25319</name>
</gene>
<evidence type="ECO:0000313" key="2">
    <source>
        <dbReference type="EMBL" id="CAA6815090.1"/>
    </source>
</evidence>
<evidence type="ECO:0000256" key="1">
    <source>
        <dbReference type="SAM" id="SignalP"/>
    </source>
</evidence>
<feature type="signal peptide" evidence="1">
    <location>
        <begin position="1"/>
        <end position="18"/>
    </location>
</feature>
<dbReference type="EMBL" id="CACVAW010000064">
    <property type="protein sequence ID" value="CAA6815090.1"/>
    <property type="molecule type" value="Genomic_DNA"/>
</dbReference>
<dbReference type="AlphaFoldDB" id="A0A6S6SWS9"/>
<reference evidence="2" key="1">
    <citation type="submission" date="2020-01" db="EMBL/GenBank/DDBJ databases">
        <authorList>
            <person name="Meier V. D."/>
            <person name="Meier V D."/>
        </authorList>
    </citation>
    <scope>NUCLEOTIDE SEQUENCE</scope>
    <source>
        <strain evidence="2">HLG_WM_MAG_12</strain>
    </source>
</reference>
<protein>
    <recommendedName>
        <fullName evidence="3">Periplasmic protein</fullName>
    </recommendedName>
</protein>
<name>A0A6S6SWS9_9BACT</name>
<organism evidence="2">
    <name type="scientific">uncultured Campylobacterales bacterium</name>
    <dbReference type="NCBI Taxonomy" id="352960"/>
    <lineage>
        <taxon>Bacteria</taxon>
        <taxon>Pseudomonadati</taxon>
        <taxon>Campylobacterota</taxon>
        <taxon>Epsilonproteobacteria</taxon>
        <taxon>Campylobacterales</taxon>
        <taxon>environmental samples</taxon>
    </lineage>
</organism>
<sequence length="178" mass="21316">MKKSALILSLLLSSSAFANHHQSNDERNALVNYGKKVVKPKDTKCKKNKPCNTKVKIKISDKRPVHHRDFGHKINRGNTNSHYNTPYGYKQKKYKSQLLKNVYKLDLTYKQKRQIKQITKQYNMKQKPKRAFKRNGFDRKEFIKFGKTRVIRKANMIEEIYDVLNMRQERKLYRLINR</sequence>
<keyword evidence="1" id="KW-0732">Signal</keyword>
<proteinExistence type="predicted"/>
<feature type="chain" id="PRO_5027953061" description="Periplasmic protein" evidence="1">
    <location>
        <begin position="19"/>
        <end position="178"/>
    </location>
</feature>
<accession>A0A6S6SWS9</accession>
<evidence type="ECO:0008006" key="3">
    <source>
        <dbReference type="Google" id="ProtNLM"/>
    </source>
</evidence>